<keyword evidence="5" id="KW-0032">Aminotransferase</keyword>
<dbReference type="Gene3D" id="3.60.120.10">
    <property type="entry name" value="Anthranilate synthase"/>
    <property type="match status" value="1"/>
</dbReference>
<dbReference type="PANTHER" id="PTHR11236:SF50">
    <property type="entry name" value="AMINODEOXYCHORISMATE SYNTHASE COMPONENT 1"/>
    <property type="match status" value="1"/>
</dbReference>
<evidence type="ECO:0000256" key="2">
    <source>
        <dbReference type="ARBA" id="ARBA00022679"/>
    </source>
</evidence>
<dbReference type="NCBIfam" id="TIGR00553">
    <property type="entry name" value="pabB"/>
    <property type="match status" value="1"/>
</dbReference>
<protein>
    <recommendedName>
        <fullName evidence="1">aminodeoxychorismate synthase</fullName>
        <ecNumber evidence="1">2.6.1.85</ecNumber>
    </recommendedName>
</protein>
<accession>A0A059ZWW3</accession>
<dbReference type="RefSeq" id="WP_004868362.1">
    <property type="nucleotide sequence ID" value="NZ_CP005986.1"/>
</dbReference>
<dbReference type="InterPro" id="IPR006805">
    <property type="entry name" value="Anth_synth_I_N"/>
</dbReference>
<dbReference type="GO" id="GO:0009396">
    <property type="term" value="P:folic acid-containing compound biosynthetic process"/>
    <property type="evidence" value="ECO:0007669"/>
    <property type="project" value="InterPro"/>
</dbReference>
<feature type="domain" description="Anthranilate synthase component I N-terminal" evidence="4">
    <location>
        <begin position="20"/>
        <end position="151"/>
    </location>
</feature>
<dbReference type="KEGG" id="acz:Acaty_c2092"/>
<evidence type="ECO:0000259" key="4">
    <source>
        <dbReference type="Pfam" id="PF04715"/>
    </source>
</evidence>
<dbReference type="GO" id="GO:0000162">
    <property type="term" value="P:L-tryptophan biosynthetic process"/>
    <property type="evidence" value="ECO:0007669"/>
    <property type="project" value="TreeGrafter"/>
</dbReference>
<dbReference type="SUPFAM" id="SSF56322">
    <property type="entry name" value="ADC synthase"/>
    <property type="match status" value="1"/>
</dbReference>
<dbReference type="InterPro" id="IPR015890">
    <property type="entry name" value="Chorismate_C"/>
</dbReference>
<name>A0A059ZWW3_ACICK</name>
<proteinExistence type="predicted"/>
<evidence type="ECO:0000313" key="6">
    <source>
        <dbReference type="Proteomes" id="UP000005522"/>
    </source>
</evidence>
<organism evidence="5 6">
    <name type="scientific">Acidithiobacillus caldus (strain ATCC 51756 / DSM 8584 / KU)</name>
    <dbReference type="NCBI Taxonomy" id="637389"/>
    <lineage>
        <taxon>Bacteria</taxon>
        <taxon>Pseudomonadati</taxon>
        <taxon>Pseudomonadota</taxon>
        <taxon>Acidithiobacillia</taxon>
        <taxon>Acidithiobacillales</taxon>
        <taxon>Acidithiobacillaceae</taxon>
        <taxon>Acidithiobacillus</taxon>
    </lineage>
</organism>
<dbReference type="PRINTS" id="PR00095">
    <property type="entry name" value="ANTSNTHASEI"/>
</dbReference>
<gene>
    <name evidence="5" type="ORF">Acaty_c2092</name>
</gene>
<evidence type="ECO:0000259" key="3">
    <source>
        <dbReference type="Pfam" id="PF00425"/>
    </source>
</evidence>
<dbReference type="InterPro" id="IPR005801">
    <property type="entry name" value="ADC_synthase"/>
</dbReference>
<reference evidence="5 6" key="1">
    <citation type="journal article" date="2009" name="J. Bacteriol.">
        <title>Draft genome sequence of the extremely acidophilic bacterium Acidithiobacillus caldus ATCC 51756 reveals metabolic versatility in the genus Acidithiobacillus.</title>
        <authorList>
            <person name="Valdes J."/>
            <person name="Quatrini R."/>
            <person name="Hallberg K."/>
            <person name="Dopson M."/>
            <person name="Valenzuela P.D."/>
            <person name="Holmes D.S."/>
        </authorList>
    </citation>
    <scope>NUCLEOTIDE SEQUENCE [LARGE SCALE GENOMIC DNA]</scope>
    <source>
        <strain evidence="6">ATCC 51756 / DSM 8584 / KU</strain>
    </source>
</reference>
<dbReference type="eggNOG" id="COG0147">
    <property type="taxonomic scope" value="Bacteria"/>
</dbReference>
<dbReference type="EC" id="2.6.1.85" evidence="1"/>
<dbReference type="PANTHER" id="PTHR11236">
    <property type="entry name" value="AMINOBENZOATE/ANTHRANILATE SYNTHASE"/>
    <property type="match status" value="1"/>
</dbReference>
<dbReference type="Pfam" id="PF00425">
    <property type="entry name" value="Chorismate_bind"/>
    <property type="match status" value="1"/>
</dbReference>
<keyword evidence="2 5" id="KW-0808">Transferase</keyword>
<dbReference type="InterPro" id="IPR019999">
    <property type="entry name" value="Anth_synth_I-like"/>
</dbReference>
<dbReference type="AlphaFoldDB" id="A0A059ZWW3"/>
<evidence type="ECO:0000256" key="1">
    <source>
        <dbReference type="ARBA" id="ARBA00013139"/>
    </source>
</evidence>
<feature type="domain" description="Chorismate-utilising enzyme C-terminal" evidence="3">
    <location>
        <begin position="191"/>
        <end position="443"/>
    </location>
</feature>
<dbReference type="Proteomes" id="UP000005522">
    <property type="component" value="Chromosome"/>
</dbReference>
<evidence type="ECO:0000313" key="5">
    <source>
        <dbReference type="EMBL" id="AIA55948.1"/>
    </source>
</evidence>
<sequence length="474" mass="52601">MAQLWYSLPYPSAHQPLPSARMASEPWTLFLDSCASGGQRGRFDILLRRPRWRVWQQGGQTFLAEGGNAPKTSNDTLISVLRAIAREEQERIRGLDAFPMHYPFAGGFAGFFSYDWGRQMLGIPGPDDPTLPTAALAWYDSAYLVDHLRREAGFWGHADDLLALRAEMAEPSDREETILGDSDVQPMWSAELYRSAFAKVQAYLRAGDVYQLNLAQAFQANWSGTPWQLYRALRQRNPAPFAAFFALPEATLLSLSPERLVSLCDGQLQARPIKGTRRRDPDPLRDRARAAELCASPKDRAENVMIVDLLRNDLGRVAELGSVRVSQLCALESFPAVHHLVSSVEARLHPDCDPWDVLLSCLPGGSVTGAPKRHAVELLQSLEAKPRGFYCGSLGYVDARGRMDWNILIRSLSYRAGQVQYWGGGGIVMDSEADAEYRESLDKVAFITATLSARRDTVPSATACAERRAAETGQ</sequence>
<dbReference type="InterPro" id="IPR005802">
    <property type="entry name" value="ADC_synth_comp_1"/>
</dbReference>
<dbReference type="Pfam" id="PF04715">
    <property type="entry name" value="Anth_synt_I_N"/>
    <property type="match status" value="1"/>
</dbReference>
<dbReference type="GeneID" id="92932166"/>
<dbReference type="EMBL" id="CP005986">
    <property type="protein sequence ID" value="AIA55948.1"/>
    <property type="molecule type" value="Genomic_DNA"/>
</dbReference>
<dbReference type="GO" id="GO:0046820">
    <property type="term" value="F:4-amino-4-deoxychorismate synthase activity"/>
    <property type="evidence" value="ECO:0007669"/>
    <property type="project" value="UniProtKB-EC"/>
</dbReference>
<dbReference type="HOGENOM" id="CLU_006493_7_2_6"/>